<dbReference type="EMBL" id="CP159218">
    <property type="protein sequence ID" value="XCG62532.1"/>
    <property type="molecule type" value="Genomic_DNA"/>
</dbReference>
<organism evidence="2">
    <name type="scientific">Nakamurella sp. A5-74</name>
    <dbReference type="NCBI Taxonomy" id="3158264"/>
    <lineage>
        <taxon>Bacteria</taxon>
        <taxon>Bacillati</taxon>
        <taxon>Actinomycetota</taxon>
        <taxon>Actinomycetes</taxon>
        <taxon>Nakamurellales</taxon>
        <taxon>Nakamurellaceae</taxon>
        <taxon>Nakamurella</taxon>
    </lineage>
</organism>
<dbReference type="InterPro" id="IPR021522">
    <property type="entry name" value="MctB"/>
</dbReference>
<dbReference type="AlphaFoldDB" id="A0AAU8DMU3"/>
<name>A0AAU8DMU3_9ACTN</name>
<evidence type="ECO:0000256" key="1">
    <source>
        <dbReference type="SAM" id="Coils"/>
    </source>
</evidence>
<dbReference type="GO" id="GO:0055070">
    <property type="term" value="P:copper ion homeostasis"/>
    <property type="evidence" value="ECO:0007669"/>
    <property type="project" value="InterPro"/>
</dbReference>
<gene>
    <name evidence="2" type="ORF">ABLG96_14930</name>
</gene>
<proteinExistence type="predicted"/>
<accession>A0AAU8DMU3</accession>
<protein>
    <submittedName>
        <fullName evidence="2">Copper transporter</fullName>
    </submittedName>
</protein>
<reference evidence="2" key="1">
    <citation type="submission" date="2024-05" db="EMBL/GenBank/DDBJ databases">
        <authorList>
            <person name="Cai S.Y."/>
            <person name="Jin L.M."/>
            <person name="Li H.R."/>
        </authorList>
    </citation>
    <scope>NUCLEOTIDE SEQUENCE</scope>
    <source>
        <strain evidence="2">A5-74</strain>
    </source>
</reference>
<dbReference type="GO" id="GO:0016020">
    <property type="term" value="C:membrane"/>
    <property type="evidence" value="ECO:0007669"/>
    <property type="project" value="InterPro"/>
</dbReference>
<dbReference type="RefSeq" id="WP_353648147.1">
    <property type="nucleotide sequence ID" value="NZ_CP159218.1"/>
</dbReference>
<feature type="coiled-coil region" evidence="1">
    <location>
        <begin position="34"/>
        <end position="61"/>
    </location>
</feature>
<sequence>MISMRYHIVSIAGVFLALALGIVLGATKVQGPILAGATDDRTQLTQQRDQLQSDNQSLQVQLNTGEKFADDVSALAVRGTLPKQTVVLISTQDADPGDRDALLGLLARAGATVTAQLALTADFTDPARSSELQSLVAKSLPAGAKLPDVASSGTMAGVLLGAVLVTDKDNKATSQPAEATAAMSALSSGGFVTADGTLAPGRLVIVLTGGAQSGGSETDRSAVLSDLASQLRKSAGGVVLAGSAGSATETGVVGTLRADSTAASAVSTVDDVDSSVGRIGAVLALVEQAGGGVGQYGTGSGAAAPIPVLAVG</sequence>
<dbReference type="Pfam" id="PF11382">
    <property type="entry name" value="MctB"/>
    <property type="match status" value="1"/>
</dbReference>
<keyword evidence="1" id="KW-0175">Coiled coil</keyword>
<evidence type="ECO:0000313" key="2">
    <source>
        <dbReference type="EMBL" id="XCG62532.1"/>
    </source>
</evidence>